<keyword evidence="3" id="KW-1133">Transmembrane helix</keyword>
<dbReference type="RefSeq" id="WP_270075731.1">
    <property type="nucleotide sequence ID" value="NZ_CP115174.1"/>
</dbReference>
<dbReference type="PANTHER" id="PTHR45138">
    <property type="entry name" value="REGULATORY COMPONENTS OF SENSORY TRANSDUCTION SYSTEM"/>
    <property type="match status" value="1"/>
</dbReference>
<dbReference type="EC" id="2.7.7.65" evidence="1"/>
<evidence type="ECO:0000259" key="4">
    <source>
        <dbReference type="PROSITE" id="PS50887"/>
    </source>
</evidence>
<evidence type="ECO:0000256" key="1">
    <source>
        <dbReference type="ARBA" id="ARBA00012528"/>
    </source>
</evidence>
<evidence type="ECO:0000313" key="6">
    <source>
        <dbReference type="Proteomes" id="UP001210865"/>
    </source>
</evidence>
<dbReference type="SMART" id="SM00267">
    <property type="entry name" value="GGDEF"/>
    <property type="match status" value="1"/>
</dbReference>
<dbReference type="Proteomes" id="UP001210865">
    <property type="component" value="Chromosome"/>
</dbReference>
<keyword evidence="3" id="KW-0472">Membrane</keyword>
<dbReference type="Gene3D" id="3.30.70.270">
    <property type="match status" value="1"/>
</dbReference>
<feature type="transmembrane region" description="Helical" evidence="3">
    <location>
        <begin position="6"/>
        <end position="29"/>
    </location>
</feature>
<feature type="transmembrane region" description="Helical" evidence="3">
    <location>
        <begin position="194"/>
        <end position="215"/>
    </location>
</feature>
<evidence type="ECO:0000256" key="2">
    <source>
        <dbReference type="ARBA" id="ARBA00034247"/>
    </source>
</evidence>
<protein>
    <recommendedName>
        <fullName evidence="1">diguanylate cyclase</fullName>
        <ecNumber evidence="1">2.7.7.65</ecNumber>
    </recommendedName>
</protein>
<comment type="catalytic activity">
    <reaction evidence="2">
        <text>2 GTP = 3',3'-c-di-GMP + 2 diphosphate</text>
        <dbReference type="Rhea" id="RHEA:24898"/>
        <dbReference type="ChEBI" id="CHEBI:33019"/>
        <dbReference type="ChEBI" id="CHEBI:37565"/>
        <dbReference type="ChEBI" id="CHEBI:58805"/>
        <dbReference type="EC" id="2.7.7.65"/>
    </reaction>
</comment>
<keyword evidence="3" id="KW-0812">Transmembrane</keyword>
<feature type="transmembrane region" description="Helical" evidence="3">
    <location>
        <begin position="99"/>
        <end position="117"/>
    </location>
</feature>
<evidence type="ECO:0000256" key="3">
    <source>
        <dbReference type="SAM" id="Phobius"/>
    </source>
</evidence>
<dbReference type="InterPro" id="IPR029787">
    <property type="entry name" value="Nucleotide_cyclase"/>
</dbReference>
<feature type="transmembrane region" description="Helical" evidence="3">
    <location>
        <begin position="66"/>
        <end position="87"/>
    </location>
</feature>
<dbReference type="PANTHER" id="PTHR45138:SF9">
    <property type="entry name" value="DIGUANYLATE CYCLASE DGCM-RELATED"/>
    <property type="match status" value="1"/>
</dbReference>
<dbReference type="Pfam" id="PF00990">
    <property type="entry name" value="GGDEF"/>
    <property type="match status" value="1"/>
</dbReference>
<keyword evidence="6" id="KW-1185">Reference proteome</keyword>
<accession>A0ABY7NNK3</accession>
<sequence length="391" mass="41820">MGDMEAYAIISGTMLFVSLILATALAIAWRSLGRPRHALSWSIAYLMYGGEVLFQIIEALKPASNAVLAPIELVFVLAPGTLVAIGARQRANLPPRHRLFVIATVAALCIGDLPYAFPGRFAWTSMVAGSFTTIMLGVAIAAILPRGRKAQPAEWATIAALAIFAMFEMMMVIADGVQQTSKTVPDHDKLFVTIYLVALTPVFVTNGMAAILLLASDLAAKLRTLAVNDPLTGVLNRRGFHEAALRAVSNGRRQHQSITACIADIDHFKSINDRFGHTAGDNTLKYICDRLTEGLRGGDLVGRVGGEEFAMLLVNSSAEQAAEAMERIRADIAAGYAEDGAPTPVTASFGVAPVAFGTTSPEQMLLDAFDQADRALYRSKVDGRNRTSIAA</sequence>
<dbReference type="PROSITE" id="PS50887">
    <property type="entry name" value="GGDEF"/>
    <property type="match status" value="1"/>
</dbReference>
<feature type="transmembrane region" description="Helical" evidence="3">
    <location>
        <begin position="41"/>
        <end position="60"/>
    </location>
</feature>
<dbReference type="InterPro" id="IPR000160">
    <property type="entry name" value="GGDEF_dom"/>
</dbReference>
<dbReference type="NCBIfam" id="TIGR00254">
    <property type="entry name" value="GGDEF"/>
    <property type="match status" value="1"/>
</dbReference>
<evidence type="ECO:0000313" key="5">
    <source>
        <dbReference type="EMBL" id="WBO21081.1"/>
    </source>
</evidence>
<organism evidence="5 6">
    <name type="scientific">Sphingomonas abietis</name>
    <dbReference type="NCBI Taxonomy" id="3012344"/>
    <lineage>
        <taxon>Bacteria</taxon>
        <taxon>Pseudomonadati</taxon>
        <taxon>Pseudomonadota</taxon>
        <taxon>Alphaproteobacteria</taxon>
        <taxon>Sphingomonadales</taxon>
        <taxon>Sphingomonadaceae</taxon>
        <taxon>Sphingomonas</taxon>
    </lineage>
</organism>
<name>A0ABY7NNK3_9SPHN</name>
<proteinExistence type="predicted"/>
<dbReference type="EMBL" id="CP115174">
    <property type="protein sequence ID" value="WBO21081.1"/>
    <property type="molecule type" value="Genomic_DNA"/>
</dbReference>
<feature type="transmembrane region" description="Helical" evidence="3">
    <location>
        <begin position="155"/>
        <end position="174"/>
    </location>
</feature>
<reference evidence="5 6" key="1">
    <citation type="submission" date="2022-12" db="EMBL/GenBank/DDBJ databases">
        <title>Sphingomonas abieness sp. nov., an endophytic bacterium isolated from Abies koreana.</title>
        <authorList>
            <person name="Jiang L."/>
            <person name="Lee J."/>
        </authorList>
    </citation>
    <scope>NUCLEOTIDE SEQUENCE [LARGE SCALE GENOMIC DNA]</scope>
    <source>
        <strain evidence="6">PAMB 00755</strain>
    </source>
</reference>
<dbReference type="CDD" id="cd01949">
    <property type="entry name" value="GGDEF"/>
    <property type="match status" value="1"/>
</dbReference>
<dbReference type="InterPro" id="IPR043128">
    <property type="entry name" value="Rev_trsase/Diguanyl_cyclase"/>
</dbReference>
<dbReference type="InterPro" id="IPR050469">
    <property type="entry name" value="Diguanylate_Cyclase"/>
</dbReference>
<feature type="domain" description="GGDEF" evidence="4">
    <location>
        <begin position="256"/>
        <end position="391"/>
    </location>
</feature>
<feature type="transmembrane region" description="Helical" evidence="3">
    <location>
        <begin position="123"/>
        <end position="143"/>
    </location>
</feature>
<dbReference type="SUPFAM" id="SSF55073">
    <property type="entry name" value="Nucleotide cyclase"/>
    <property type="match status" value="1"/>
</dbReference>
<gene>
    <name evidence="5" type="ORF">PBT88_12795</name>
</gene>